<evidence type="ECO:0000313" key="1">
    <source>
        <dbReference type="EMBL" id="PKU41914.1"/>
    </source>
</evidence>
<proteinExistence type="predicted"/>
<reference evidence="2" key="1">
    <citation type="submission" date="2017-11" db="EMBL/GenBank/DDBJ databases">
        <authorList>
            <person name="Lima N.C."/>
            <person name="Parody-Merino A.M."/>
            <person name="Battley P.F."/>
            <person name="Fidler A.E."/>
            <person name="Prosdocimi F."/>
        </authorList>
    </citation>
    <scope>NUCLEOTIDE SEQUENCE [LARGE SCALE GENOMIC DNA]</scope>
</reference>
<evidence type="ECO:0008006" key="3">
    <source>
        <dbReference type="Google" id="ProtNLM"/>
    </source>
</evidence>
<keyword evidence="2" id="KW-1185">Reference proteome</keyword>
<sequence length="133" mass="14755">MTKFADDTKLGGELEASEGKAIFQTDLAGWKSEPARTVWSLTETSARPCIWDHITQEPSAGWDLGGWGAIVDKLHRSQQWTTAAVKANWILGCIHRDITSGDTRCDIPLYQALDRPHPASSGLHNSRKDIDRL</sequence>
<dbReference type="OrthoDB" id="3230070at2759"/>
<dbReference type="AlphaFoldDB" id="A0A2I0U750"/>
<dbReference type="Proteomes" id="UP000233556">
    <property type="component" value="Unassembled WGS sequence"/>
</dbReference>
<organism evidence="1 2">
    <name type="scientific">Limosa lapponica baueri</name>
    <dbReference type="NCBI Taxonomy" id="1758121"/>
    <lineage>
        <taxon>Eukaryota</taxon>
        <taxon>Metazoa</taxon>
        <taxon>Chordata</taxon>
        <taxon>Craniata</taxon>
        <taxon>Vertebrata</taxon>
        <taxon>Euteleostomi</taxon>
        <taxon>Archelosauria</taxon>
        <taxon>Archosauria</taxon>
        <taxon>Dinosauria</taxon>
        <taxon>Saurischia</taxon>
        <taxon>Theropoda</taxon>
        <taxon>Coelurosauria</taxon>
        <taxon>Aves</taxon>
        <taxon>Neognathae</taxon>
        <taxon>Neoaves</taxon>
        <taxon>Charadriiformes</taxon>
        <taxon>Scolopacidae</taxon>
        <taxon>Limosa</taxon>
    </lineage>
</organism>
<dbReference type="EMBL" id="KZ506057">
    <property type="protein sequence ID" value="PKU41914.1"/>
    <property type="molecule type" value="Genomic_DNA"/>
</dbReference>
<accession>A0A2I0U750</accession>
<reference evidence="2" key="2">
    <citation type="submission" date="2017-12" db="EMBL/GenBank/DDBJ databases">
        <title>Genome sequence of the Bar-tailed Godwit (Limosa lapponica baueri).</title>
        <authorList>
            <person name="Lima N.C.B."/>
            <person name="Parody-Merino A.M."/>
            <person name="Battley P.F."/>
            <person name="Fidler A.E."/>
            <person name="Prosdocimi F."/>
        </authorList>
    </citation>
    <scope>NUCLEOTIDE SEQUENCE [LARGE SCALE GENOMIC DNA]</scope>
</reference>
<protein>
    <recommendedName>
        <fullName evidence="3">Rna-directed dna polymerase from mobile element jockey-like</fullName>
    </recommendedName>
</protein>
<name>A0A2I0U750_LIMLA</name>
<evidence type="ECO:0000313" key="2">
    <source>
        <dbReference type="Proteomes" id="UP000233556"/>
    </source>
</evidence>
<gene>
    <name evidence="1" type="ORF">llap_7779</name>
</gene>